<dbReference type="Gene3D" id="1.10.12.10">
    <property type="entry name" value="Lyase 2-enoyl-coa Hydratase, Chain A, domain 2"/>
    <property type="match status" value="1"/>
</dbReference>
<dbReference type="EMBL" id="VJZC01000007">
    <property type="protein sequence ID" value="MPY56078.1"/>
    <property type="molecule type" value="Genomic_DNA"/>
</dbReference>
<evidence type="ECO:0000313" key="2">
    <source>
        <dbReference type="EMBL" id="MPY56078.1"/>
    </source>
</evidence>
<dbReference type="SUPFAM" id="SSF52096">
    <property type="entry name" value="ClpP/crotonase"/>
    <property type="match status" value="1"/>
</dbReference>
<evidence type="ECO:0000313" key="3">
    <source>
        <dbReference type="Proteomes" id="UP000400924"/>
    </source>
</evidence>
<dbReference type="InterPro" id="IPR014748">
    <property type="entry name" value="Enoyl-CoA_hydra_C"/>
</dbReference>
<keyword evidence="3" id="KW-1185">Reference proteome</keyword>
<dbReference type="PANTHER" id="PTHR43802:SF1">
    <property type="entry name" value="IP11341P-RELATED"/>
    <property type="match status" value="1"/>
</dbReference>
<dbReference type="PANTHER" id="PTHR43802">
    <property type="entry name" value="ENOYL-COA HYDRATASE"/>
    <property type="match status" value="1"/>
</dbReference>
<sequence>MDGTMSVTVSFHDDGVAHVELCREKAGNAIDLATATGLLEAARTCESTDGVRAVLLTGRGRSFCVGGDLREFVRFSGDRLAAHLVEVTDALHGALRVFAGLDAPLVAAVQGAAAGAGLGLAAAADLTLAASDATFVAAYTGIGYSPDAGVSWSLPRLVGRKRALDLLLTNRRITAPEAAEMGLVSRVVEADRLADTAEETAVALARGATGAFGATRRLVAEGLSAGLDAHLDAEARHLTEAAVSAEGREGVAAFLAGRSPDFAGVGRTRPQSTARFVTEFK</sequence>
<gene>
    <name evidence="2" type="ORF">FNH08_02450</name>
</gene>
<dbReference type="Gene3D" id="3.90.226.10">
    <property type="entry name" value="2-enoyl-CoA Hydratase, Chain A, domain 1"/>
    <property type="match status" value="1"/>
</dbReference>
<accession>A0A5N8XAZ7</accession>
<dbReference type="OrthoDB" id="3473569at2"/>
<dbReference type="Pfam" id="PF00378">
    <property type="entry name" value="ECH_1"/>
    <property type="match status" value="1"/>
</dbReference>
<dbReference type="Proteomes" id="UP000400924">
    <property type="component" value="Unassembled WGS sequence"/>
</dbReference>
<reference evidence="2 3" key="1">
    <citation type="submission" date="2019-07" db="EMBL/GenBank/DDBJ databases">
        <title>New species of Amycolatopsis and Streptomyces.</title>
        <authorList>
            <person name="Duangmal K."/>
            <person name="Teo W.F.A."/>
            <person name="Lipun K."/>
        </authorList>
    </citation>
    <scope>NUCLEOTIDE SEQUENCE [LARGE SCALE GENOMIC DNA]</scope>
    <source>
        <strain evidence="2 3">NBRC 106415</strain>
    </source>
</reference>
<comment type="similarity">
    <text evidence="1">Belongs to the enoyl-CoA hydratase/isomerase family.</text>
</comment>
<comment type="caution">
    <text evidence="2">The sequence shown here is derived from an EMBL/GenBank/DDBJ whole genome shotgun (WGS) entry which is preliminary data.</text>
</comment>
<organism evidence="2 3">
    <name type="scientific">Streptomyces spongiae</name>
    <dbReference type="NCBI Taxonomy" id="565072"/>
    <lineage>
        <taxon>Bacteria</taxon>
        <taxon>Bacillati</taxon>
        <taxon>Actinomycetota</taxon>
        <taxon>Actinomycetes</taxon>
        <taxon>Kitasatosporales</taxon>
        <taxon>Streptomycetaceae</taxon>
        <taxon>Streptomyces</taxon>
    </lineage>
</organism>
<dbReference type="GO" id="GO:0003824">
    <property type="term" value="F:catalytic activity"/>
    <property type="evidence" value="ECO:0007669"/>
    <property type="project" value="UniProtKB-ARBA"/>
</dbReference>
<dbReference type="InterPro" id="IPR029045">
    <property type="entry name" value="ClpP/crotonase-like_dom_sf"/>
</dbReference>
<dbReference type="CDD" id="cd06558">
    <property type="entry name" value="crotonase-like"/>
    <property type="match status" value="1"/>
</dbReference>
<evidence type="ECO:0000256" key="1">
    <source>
        <dbReference type="ARBA" id="ARBA00005254"/>
    </source>
</evidence>
<dbReference type="AlphaFoldDB" id="A0A5N8XAZ7"/>
<name>A0A5N8XAZ7_9ACTN</name>
<proteinExistence type="inferred from homology"/>
<dbReference type="InterPro" id="IPR001753">
    <property type="entry name" value="Enoyl-CoA_hydra/iso"/>
</dbReference>
<protein>
    <submittedName>
        <fullName evidence="2">Enoyl-CoA hydratase</fullName>
    </submittedName>
</protein>